<dbReference type="AlphaFoldDB" id="A0A0E9RPK3"/>
<dbReference type="EMBL" id="GBXM01077840">
    <property type="protein sequence ID" value="JAH30737.1"/>
    <property type="molecule type" value="Transcribed_RNA"/>
</dbReference>
<name>A0A0E9RPK3_ANGAN</name>
<evidence type="ECO:0000313" key="1">
    <source>
        <dbReference type="EMBL" id="JAH30737.1"/>
    </source>
</evidence>
<protein>
    <submittedName>
        <fullName evidence="1">Uncharacterized protein</fullName>
    </submittedName>
</protein>
<proteinExistence type="predicted"/>
<reference evidence="1" key="1">
    <citation type="submission" date="2014-11" db="EMBL/GenBank/DDBJ databases">
        <authorList>
            <person name="Amaro Gonzalez C."/>
        </authorList>
    </citation>
    <scope>NUCLEOTIDE SEQUENCE</scope>
</reference>
<dbReference type="EMBL" id="GBXM01061964">
    <property type="protein sequence ID" value="JAH46613.1"/>
    <property type="molecule type" value="Transcribed_RNA"/>
</dbReference>
<organism evidence="1">
    <name type="scientific">Anguilla anguilla</name>
    <name type="common">European freshwater eel</name>
    <name type="synonym">Muraena anguilla</name>
    <dbReference type="NCBI Taxonomy" id="7936"/>
    <lineage>
        <taxon>Eukaryota</taxon>
        <taxon>Metazoa</taxon>
        <taxon>Chordata</taxon>
        <taxon>Craniata</taxon>
        <taxon>Vertebrata</taxon>
        <taxon>Euteleostomi</taxon>
        <taxon>Actinopterygii</taxon>
        <taxon>Neopterygii</taxon>
        <taxon>Teleostei</taxon>
        <taxon>Anguilliformes</taxon>
        <taxon>Anguillidae</taxon>
        <taxon>Anguilla</taxon>
    </lineage>
</organism>
<accession>A0A0E9RPK3</accession>
<sequence length="29" mass="3240">MHITCHMGHSLQPAAGQNFPLTRLASEKY</sequence>
<reference evidence="1" key="2">
    <citation type="journal article" date="2015" name="Fish Shellfish Immunol.">
        <title>Early steps in the European eel (Anguilla anguilla)-Vibrio vulnificus interaction in the gills: Role of the RtxA13 toxin.</title>
        <authorList>
            <person name="Callol A."/>
            <person name="Pajuelo D."/>
            <person name="Ebbesson L."/>
            <person name="Teles M."/>
            <person name="MacKenzie S."/>
            <person name="Amaro C."/>
        </authorList>
    </citation>
    <scope>NUCLEOTIDE SEQUENCE</scope>
</reference>